<name>A0A0C5VPG9_9GAMM</name>
<reference evidence="2 3" key="1">
    <citation type="submission" date="2014-01" db="EMBL/GenBank/DDBJ databases">
        <title>Full genme sequencing of cellulolytic bacterium Gynuella sunshinyii YC6258T gen. nov., sp. nov.</title>
        <authorList>
            <person name="Khan H."/>
            <person name="Chung E.J."/>
            <person name="Chung Y.R."/>
        </authorList>
    </citation>
    <scope>NUCLEOTIDE SEQUENCE [LARGE SCALE GENOMIC DNA]</scope>
    <source>
        <strain evidence="2 3">YC6258</strain>
    </source>
</reference>
<evidence type="ECO:0000313" key="2">
    <source>
        <dbReference type="EMBL" id="AJQ96156.1"/>
    </source>
</evidence>
<dbReference type="Pfam" id="PF02589">
    <property type="entry name" value="LUD_dom"/>
    <property type="match status" value="1"/>
</dbReference>
<accession>A0A0C5VPG9</accession>
<dbReference type="PANTHER" id="PTHR43682:SF1">
    <property type="entry name" value="LACTATE UTILIZATION PROTEIN C"/>
    <property type="match status" value="1"/>
</dbReference>
<dbReference type="AlphaFoldDB" id="A0A0C5VPG9"/>
<dbReference type="SUPFAM" id="SSF100950">
    <property type="entry name" value="NagB/RpiA/CoA transferase-like"/>
    <property type="match status" value="1"/>
</dbReference>
<protein>
    <recommendedName>
        <fullName evidence="1">LUD domain-containing protein</fullName>
    </recommendedName>
</protein>
<dbReference type="InterPro" id="IPR003741">
    <property type="entry name" value="LUD_dom"/>
</dbReference>
<evidence type="ECO:0000313" key="3">
    <source>
        <dbReference type="Proteomes" id="UP000032266"/>
    </source>
</evidence>
<dbReference type="PATRIC" id="fig|1445510.3.peg.4092"/>
<dbReference type="Proteomes" id="UP000032266">
    <property type="component" value="Chromosome"/>
</dbReference>
<dbReference type="OrthoDB" id="9794157at2"/>
<dbReference type="InterPro" id="IPR037171">
    <property type="entry name" value="NagB/RpiA_transferase-like"/>
</dbReference>
<dbReference type="RefSeq" id="WP_052830405.1">
    <property type="nucleotide sequence ID" value="NZ_CP007142.1"/>
</dbReference>
<gene>
    <name evidence="2" type="ORF">YC6258_04120</name>
</gene>
<keyword evidence="3" id="KW-1185">Reference proteome</keyword>
<dbReference type="HOGENOM" id="CLU_090664_1_2_6"/>
<organism evidence="2 3">
    <name type="scientific">Gynuella sunshinyii YC6258</name>
    <dbReference type="NCBI Taxonomy" id="1445510"/>
    <lineage>
        <taxon>Bacteria</taxon>
        <taxon>Pseudomonadati</taxon>
        <taxon>Pseudomonadota</taxon>
        <taxon>Gammaproteobacteria</taxon>
        <taxon>Oceanospirillales</taxon>
        <taxon>Saccharospirillaceae</taxon>
        <taxon>Gynuella</taxon>
    </lineage>
</organism>
<dbReference type="EMBL" id="CP007142">
    <property type="protein sequence ID" value="AJQ96156.1"/>
    <property type="molecule type" value="Genomic_DNA"/>
</dbReference>
<dbReference type="InterPro" id="IPR024185">
    <property type="entry name" value="FTHF_cligase-like_sf"/>
</dbReference>
<sequence length="210" mass="23650">MSSRDAILARLHSVSPVKYPEPEITEQETSAEDMFSRFKRSLEAVHGEVVLIRPDELTSTLERYCQKLGIRSYSSPHGNWLAGYLTQFRLRKEYQWWTPESVIQHRSELFHQLDMGITSAVAWVAETGTVVLQSSEHEPRALSLVPPCHVAIVRESDGFADMAAFMRQQQAPLPTNLIMISGPSKTADIQQTLAYGAHGPAQFLVIMLKQ</sequence>
<dbReference type="STRING" id="1445510.YC6258_04120"/>
<dbReference type="KEGG" id="gsn:YC6258_04120"/>
<feature type="domain" description="LUD" evidence="1">
    <location>
        <begin position="37"/>
        <end position="207"/>
    </location>
</feature>
<evidence type="ECO:0000259" key="1">
    <source>
        <dbReference type="Pfam" id="PF02589"/>
    </source>
</evidence>
<proteinExistence type="predicted"/>
<dbReference type="PANTHER" id="PTHR43682">
    <property type="entry name" value="LACTATE UTILIZATION PROTEIN C"/>
    <property type="match status" value="1"/>
</dbReference>
<dbReference type="Gene3D" id="3.40.50.10420">
    <property type="entry name" value="NagB/RpiA/CoA transferase-like"/>
    <property type="match status" value="1"/>
</dbReference>